<comment type="caution">
    <text evidence="3">The sequence shown here is derived from an EMBL/GenBank/DDBJ whole genome shotgun (WGS) entry which is preliminary data.</text>
</comment>
<dbReference type="InterPro" id="IPR054331">
    <property type="entry name" value="LiaF_TM"/>
</dbReference>
<evidence type="ECO:0000313" key="3">
    <source>
        <dbReference type="EMBL" id="MYM67958.1"/>
    </source>
</evidence>
<feature type="domain" description="LiaF transmembrane" evidence="2">
    <location>
        <begin position="14"/>
        <end position="110"/>
    </location>
</feature>
<keyword evidence="1" id="KW-1133">Transmembrane helix</keyword>
<gene>
    <name evidence="3" type="ORF">GTP45_14120</name>
</gene>
<protein>
    <recommendedName>
        <fullName evidence="2">LiaF transmembrane domain-containing protein</fullName>
    </recommendedName>
</protein>
<feature type="transmembrane region" description="Helical" evidence="1">
    <location>
        <begin position="38"/>
        <end position="56"/>
    </location>
</feature>
<dbReference type="PANTHER" id="PTHR40763">
    <property type="entry name" value="MEMBRANE PROTEIN-RELATED"/>
    <property type="match status" value="1"/>
</dbReference>
<sequence>MKTRRDRNPATQMFIGLFVIGLGMLFLLDNLGWLDLDLRVHILPTVLIGAGILKVLQTRTQSGIVIGGVMIAAGSLIMLKEIGLIDIGWRTLWPLLLIAAGVAVVVKSTVNRNLQVQQQLGPLDKSEADAQINYTAIMGGFKHRITTQDFRGGEITAIMGGCDLDLRQSSINGDAVLNVFVLCGGITIKVPIDWTVVYEGTPIMGGFDEKTVPQAGVGSSKRLIIRGYVIMGGMEVRN</sequence>
<keyword evidence="1" id="KW-0812">Transmembrane</keyword>
<dbReference type="RefSeq" id="WP_161014514.1">
    <property type="nucleotide sequence ID" value="NZ_WWCK01000004.1"/>
</dbReference>
<name>A0A7X4KD21_9BURK</name>
<accession>A0A7X4KD21</accession>
<organism evidence="3 4">
    <name type="scientific">Duganella rivi</name>
    <dbReference type="NCBI Taxonomy" id="2666083"/>
    <lineage>
        <taxon>Bacteria</taxon>
        <taxon>Pseudomonadati</taxon>
        <taxon>Pseudomonadota</taxon>
        <taxon>Betaproteobacteria</taxon>
        <taxon>Burkholderiales</taxon>
        <taxon>Oxalobacteraceae</taxon>
        <taxon>Telluria group</taxon>
        <taxon>Duganella</taxon>
    </lineage>
</organism>
<proteinExistence type="predicted"/>
<feature type="transmembrane region" description="Helical" evidence="1">
    <location>
        <begin position="63"/>
        <end position="79"/>
    </location>
</feature>
<dbReference type="Proteomes" id="UP000450012">
    <property type="component" value="Unassembled WGS sequence"/>
</dbReference>
<evidence type="ECO:0000313" key="4">
    <source>
        <dbReference type="Proteomes" id="UP000450012"/>
    </source>
</evidence>
<reference evidence="3 4" key="1">
    <citation type="submission" date="2019-12" db="EMBL/GenBank/DDBJ databases">
        <title>Novel species isolated from a subtropical stream in China.</title>
        <authorList>
            <person name="Lu H."/>
        </authorList>
    </citation>
    <scope>NUCLEOTIDE SEQUENCE [LARGE SCALE GENOMIC DNA]</scope>
    <source>
        <strain evidence="3 4">FT55W</strain>
    </source>
</reference>
<dbReference type="EMBL" id="WWCK01000004">
    <property type="protein sequence ID" value="MYM67958.1"/>
    <property type="molecule type" value="Genomic_DNA"/>
</dbReference>
<feature type="transmembrane region" description="Helical" evidence="1">
    <location>
        <begin position="91"/>
        <end position="110"/>
    </location>
</feature>
<dbReference type="AlphaFoldDB" id="A0A7X4KD21"/>
<keyword evidence="4" id="KW-1185">Reference proteome</keyword>
<evidence type="ECO:0000259" key="2">
    <source>
        <dbReference type="Pfam" id="PF22570"/>
    </source>
</evidence>
<dbReference type="PANTHER" id="PTHR40763:SF5">
    <property type="entry name" value="MEMBRANE PROTEIN"/>
    <property type="match status" value="1"/>
</dbReference>
<feature type="transmembrane region" description="Helical" evidence="1">
    <location>
        <begin position="12"/>
        <end position="32"/>
    </location>
</feature>
<keyword evidence="1" id="KW-0472">Membrane</keyword>
<evidence type="ECO:0000256" key="1">
    <source>
        <dbReference type="SAM" id="Phobius"/>
    </source>
</evidence>
<dbReference type="Pfam" id="PF22570">
    <property type="entry name" value="LiaF-TM"/>
    <property type="match status" value="1"/>
</dbReference>